<protein>
    <submittedName>
        <fullName evidence="2">Uncharacterized protein</fullName>
    </submittedName>
</protein>
<feature type="transmembrane region" description="Helical" evidence="1">
    <location>
        <begin position="120"/>
        <end position="138"/>
    </location>
</feature>
<feature type="transmembrane region" description="Helical" evidence="1">
    <location>
        <begin position="294"/>
        <end position="314"/>
    </location>
</feature>
<evidence type="ECO:0000313" key="3">
    <source>
        <dbReference type="Proteomes" id="UP000006860"/>
    </source>
</evidence>
<feature type="transmembrane region" description="Helical" evidence="1">
    <location>
        <begin position="150"/>
        <end position="172"/>
    </location>
</feature>
<organism evidence="2 3">
    <name type="scientific">Rubinisphaera brasiliensis (strain ATCC 49424 / DSM 5305 / JCM 21570 / IAM 15109 / NBRC 103401 / IFAM 1448)</name>
    <name type="common">Planctomyces brasiliensis</name>
    <dbReference type="NCBI Taxonomy" id="756272"/>
    <lineage>
        <taxon>Bacteria</taxon>
        <taxon>Pseudomonadati</taxon>
        <taxon>Planctomycetota</taxon>
        <taxon>Planctomycetia</taxon>
        <taxon>Planctomycetales</taxon>
        <taxon>Planctomycetaceae</taxon>
        <taxon>Rubinisphaera</taxon>
    </lineage>
</organism>
<name>F0SHT3_RUBBR</name>
<feature type="transmembrane region" description="Helical" evidence="1">
    <location>
        <begin position="75"/>
        <end position="100"/>
    </location>
</feature>
<evidence type="ECO:0000256" key="1">
    <source>
        <dbReference type="SAM" id="Phobius"/>
    </source>
</evidence>
<evidence type="ECO:0000313" key="2">
    <source>
        <dbReference type="EMBL" id="ADY59563.1"/>
    </source>
</evidence>
<sequence length="323" mass="36495">MHLLTQLLDLPRTQNDEQVDAHRLLLIFWRVSIVGMILNCIETSHDNWFTLAGQSIVDTAHGFTAFMRLHRAQQVLIWATILGTSFTQLPIRWLLSLSAIGTAWFEFSTAYWSGANHFHLITYMVIATSAGLLLISFLQKNAAETSEINLAAWSTILFVRWFVVFFMLWTGINKLLYGTYFRGQYLAALAARPGSFHSFYRFVLTEAEMEAISDSPFGPFRFQSWLAIAAANVVYVSEIAAGLMLLIPRFAVWGASATLLILVGIEAAARELVFGTIMLQAVVSYFPKFFLKRGWQMCVFAYALVALYFILRLLDSIADLDIT</sequence>
<dbReference type="EMBL" id="CP002546">
    <property type="protein sequence ID" value="ADY59563.1"/>
    <property type="molecule type" value="Genomic_DNA"/>
</dbReference>
<reference evidence="3" key="1">
    <citation type="submission" date="2011-02" db="EMBL/GenBank/DDBJ databases">
        <title>The complete genome of Planctomyces brasiliensis DSM 5305.</title>
        <authorList>
            <person name="Lucas S."/>
            <person name="Copeland A."/>
            <person name="Lapidus A."/>
            <person name="Bruce D."/>
            <person name="Goodwin L."/>
            <person name="Pitluck S."/>
            <person name="Kyrpides N."/>
            <person name="Mavromatis K."/>
            <person name="Pagani I."/>
            <person name="Ivanova N."/>
            <person name="Ovchinnikova G."/>
            <person name="Lu M."/>
            <person name="Detter J.C."/>
            <person name="Han C."/>
            <person name="Land M."/>
            <person name="Hauser L."/>
            <person name="Markowitz V."/>
            <person name="Cheng J.-F."/>
            <person name="Hugenholtz P."/>
            <person name="Woyke T."/>
            <person name="Wu D."/>
            <person name="Tindall B."/>
            <person name="Pomrenke H.G."/>
            <person name="Brambilla E."/>
            <person name="Klenk H.-P."/>
            <person name="Eisen J.A."/>
        </authorList>
    </citation>
    <scope>NUCLEOTIDE SEQUENCE [LARGE SCALE GENOMIC DNA]</scope>
    <source>
        <strain evidence="3">ATCC 49424 / DSM 5305 / JCM 21570 / NBRC 103401 / IFAM 1448</strain>
    </source>
</reference>
<keyword evidence="1" id="KW-0812">Transmembrane</keyword>
<dbReference type="HOGENOM" id="CLU_860205_0_0_0"/>
<keyword evidence="1" id="KW-1133">Transmembrane helix</keyword>
<accession>F0SHT3</accession>
<dbReference type="STRING" id="756272.Plabr_1959"/>
<feature type="transmembrane region" description="Helical" evidence="1">
    <location>
        <begin position="259"/>
        <end position="282"/>
    </location>
</feature>
<proteinExistence type="predicted"/>
<dbReference type="KEGG" id="pbs:Plabr_1959"/>
<feature type="transmembrane region" description="Helical" evidence="1">
    <location>
        <begin position="225"/>
        <end position="247"/>
    </location>
</feature>
<gene>
    <name evidence="2" type="ordered locus">Plabr_1959</name>
</gene>
<dbReference type="Proteomes" id="UP000006860">
    <property type="component" value="Chromosome"/>
</dbReference>
<keyword evidence="1" id="KW-0472">Membrane</keyword>
<dbReference type="AlphaFoldDB" id="F0SHT3"/>
<keyword evidence="3" id="KW-1185">Reference proteome</keyword>